<dbReference type="Proteomes" id="UP001073122">
    <property type="component" value="Unassembled WGS sequence"/>
</dbReference>
<organism evidence="1 2">
    <name type="scientific">Chryseobacterium formosus</name>
    <dbReference type="NCBI Taxonomy" id="1537363"/>
    <lineage>
        <taxon>Bacteria</taxon>
        <taxon>Pseudomonadati</taxon>
        <taxon>Bacteroidota</taxon>
        <taxon>Flavobacteriia</taxon>
        <taxon>Flavobacteriales</taxon>
        <taxon>Weeksellaceae</taxon>
        <taxon>Chryseobacterium group</taxon>
        <taxon>Chryseobacterium</taxon>
    </lineage>
</organism>
<gene>
    <name evidence="1" type="ORF">OF897_21370</name>
</gene>
<dbReference type="InterPro" id="IPR022385">
    <property type="entry name" value="Rhs_assc_core"/>
</dbReference>
<reference evidence="1" key="1">
    <citation type="submission" date="2022-10" db="EMBL/GenBank/DDBJ databases">
        <title>Chryseobacterium sp. nov., a novel bacterial species.</title>
        <authorList>
            <person name="Cao Y."/>
        </authorList>
    </citation>
    <scope>NUCLEOTIDE SEQUENCE</scope>
    <source>
        <strain evidence="1">CCTCC AB2015118</strain>
    </source>
</reference>
<sequence length="336" mass="37373">YAFGLRYREGINAGGSYKYEYNGKEMQEEIGMYDYGARFYMPDLGRWGVVDPLAEIARRFSPYVYGNNNPIRYIDPDGRSSETFTGQDAQNAYWHFYFGGSMSSFNGTHSFGGSNGTQNNSFSANYSYIDAGGSSGGGGGGSSLSPWMQNYLGISPALAGVYAHAAMSNFFNNNLDFRENWFSEKSQSIWKWDLKMRPDLHYMSNGINSVWELKPMSHFMESSLSLKGQYQAQGYADALTMLKHEKFFVGSSQGAPIPPVNGRVLSYSGYQFIYNVPIGTDGMIYYNCLNCNSPVREGVRETQQSPKITPQTVNEVGTAAAVTMVILSILVRLIPN</sequence>
<dbReference type="EMBL" id="JAOVZW010000041">
    <property type="protein sequence ID" value="MCX8526467.1"/>
    <property type="molecule type" value="Genomic_DNA"/>
</dbReference>
<proteinExistence type="predicted"/>
<name>A0ABT3XXU1_9FLAO</name>
<dbReference type="NCBIfam" id="TIGR03696">
    <property type="entry name" value="Rhs_assc_core"/>
    <property type="match status" value="1"/>
</dbReference>
<dbReference type="PANTHER" id="PTHR32305:SF15">
    <property type="entry name" value="PROTEIN RHSA-RELATED"/>
    <property type="match status" value="1"/>
</dbReference>
<dbReference type="Gene3D" id="2.180.10.10">
    <property type="entry name" value="RHS repeat-associated core"/>
    <property type="match status" value="1"/>
</dbReference>
<evidence type="ECO:0000313" key="2">
    <source>
        <dbReference type="Proteomes" id="UP001073122"/>
    </source>
</evidence>
<dbReference type="PANTHER" id="PTHR32305">
    <property type="match status" value="1"/>
</dbReference>
<dbReference type="InterPro" id="IPR050708">
    <property type="entry name" value="T6SS_VgrG/RHS"/>
</dbReference>
<evidence type="ECO:0000313" key="1">
    <source>
        <dbReference type="EMBL" id="MCX8526467.1"/>
    </source>
</evidence>
<comment type="caution">
    <text evidence="1">The sequence shown here is derived from an EMBL/GenBank/DDBJ whole genome shotgun (WGS) entry which is preliminary data.</text>
</comment>
<protein>
    <submittedName>
        <fullName evidence="1">RHS repeat-associated core domain-containing protein</fullName>
    </submittedName>
</protein>
<dbReference type="RefSeq" id="WP_267267693.1">
    <property type="nucleotide sequence ID" value="NZ_JAOVZW010000041.1"/>
</dbReference>
<accession>A0ABT3XXU1</accession>
<keyword evidence="2" id="KW-1185">Reference proteome</keyword>
<feature type="non-terminal residue" evidence="1">
    <location>
        <position position="1"/>
    </location>
</feature>